<reference evidence="2" key="1">
    <citation type="journal article" date="2023" name="Insect Mol. Biol.">
        <title>Genome sequencing provides insights into the evolution of gene families encoding plant cell wall-degrading enzymes in longhorned beetles.</title>
        <authorList>
            <person name="Shin N.R."/>
            <person name="Okamura Y."/>
            <person name="Kirsch R."/>
            <person name="Pauchet Y."/>
        </authorList>
    </citation>
    <scope>NUCLEOTIDE SEQUENCE</scope>
    <source>
        <strain evidence="2">MMC_N1</strain>
    </source>
</reference>
<protein>
    <recommendedName>
        <fullName evidence="4">Peptidase aspartic putative domain-containing protein</fullName>
    </recommendedName>
</protein>
<comment type="caution">
    <text evidence="2">The sequence shown here is derived from an EMBL/GenBank/DDBJ whole genome shotgun (WGS) entry which is preliminary data.</text>
</comment>
<evidence type="ECO:0008006" key="4">
    <source>
        <dbReference type="Google" id="ProtNLM"/>
    </source>
</evidence>
<feature type="region of interest" description="Disordered" evidence="1">
    <location>
        <begin position="288"/>
        <end position="312"/>
    </location>
</feature>
<evidence type="ECO:0000256" key="1">
    <source>
        <dbReference type="SAM" id="MobiDB-lite"/>
    </source>
</evidence>
<dbReference type="Proteomes" id="UP001162164">
    <property type="component" value="Unassembled WGS sequence"/>
</dbReference>
<proteinExistence type="predicted"/>
<dbReference type="PANTHER" id="PTHR47331">
    <property type="entry name" value="PHD-TYPE DOMAIN-CONTAINING PROTEIN"/>
    <property type="match status" value="1"/>
</dbReference>
<dbReference type="InterPro" id="IPR005312">
    <property type="entry name" value="DUF1759"/>
</dbReference>
<keyword evidence="3" id="KW-1185">Reference proteome</keyword>
<name>A0ABQ9IS90_9CUCU</name>
<evidence type="ECO:0000313" key="3">
    <source>
        <dbReference type="Proteomes" id="UP001162164"/>
    </source>
</evidence>
<dbReference type="Pfam" id="PF03564">
    <property type="entry name" value="DUF1759"/>
    <property type="match status" value="1"/>
</dbReference>
<dbReference type="EMBL" id="JAPWTJ010002960">
    <property type="protein sequence ID" value="KAJ8963827.1"/>
    <property type="molecule type" value="Genomic_DNA"/>
</dbReference>
<feature type="compositionally biased region" description="Polar residues" evidence="1">
    <location>
        <begin position="301"/>
        <end position="312"/>
    </location>
</feature>
<evidence type="ECO:0000313" key="2">
    <source>
        <dbReference type="EMBL" id="KAJ8963827.1"/>
    </source>
</evidence>
<gene>
    <name evidence="2" type="ORF">NQ317_003836</name>
</gene>
<accession>A0ABQ9IS90</accession>
<sequence length="697" mass="78995">MASELKTLVKKRETVKGTVRLTHLDSILIDFNSVQEEIECHDPSEFSNTNEFERESFENLYYQSLSVAREILNESSPKLDITNNVKSDVITESTNVPEQGNLKGYKLPTMSLPTFAGEYDEWLNFRDTFTSVIHDNTSISNIQKFHYLKSTLKGDASSVIESIEVSNENYTIAWTLLIETFEDTARIKQKHVKALFELEPVVKDSYVSLKQLLNNSRKHIRSLKALEEPVDSWDTLLVYLISTKLDYPTKREWEKYKSEQNESPTLNDLESFLKQRKCNHKHNTLLHLEQTDTNTKRTEDTSSNVPSEAESSNINSQTVSLKCSVPKNISVLLPTAIVYIYDQRGISHTCRLLLDSASQSNFILQSLVEKLNIKPTKVNCPVSGIDPDFSEPSEIHLLIGAELFWQILCIGQFSCGENLPIAQKTHFGWVISGPIFSPQGYSKRHTTTCCCITETRSEENTSLRNQLASFWEVEELNNSTTEIQEDIFCEQFYCKTTTFNESGRFIVRLPFKSNTLALGESYTSTDSKENAAMIINQVNELLASSGFPLRKWASSDPSILSNLSCASGTIQFSNNSTVKTLGLSWNPELDQFTYPLKLETTSSVTKRTILSTEREFTDDIKQIKQEKSLKTSSRLLALNPFLDEHTVTYSKALNNLIIRNYESLVWIPGHSDQQGNKIADSIARKEATTETGTCHLI</sequence>
<organism evidence="2 3">
    <name type="scientific">Molorchus minor</name>
    <dbReference type="NCBI Taxonomy" id="1323400"/>
    <lineage>
        <taxon>Eukaryota</taxon>
        <taxon>Metazoa</taxon>
        <taxon>Ecdysozoa</taxon>
        <taxon>Arthropoda</taxon>
        <taxon>Hexapoda</taxon>
        <taxon>Insecta</taxon>
        <taxon>Pterygota</taxon>
        <taxon>Neoptera</taxon>
        <taxon>Endopterygota</taxon>
        <taxon>Coleoptera</taxon>
        <taxon>Polyphaga</taxon>
        <taxon>Cucujiformia</taxon>
        <taxon>Chrysomeloidea</taxon>
        <taxon>Cerambycidae</taxon>
        <taxon>Lamiinae</taxon>
        <taxon>Monochamini</taxon>
        <taxon>Molorchus</taxon>
    </lineage>
</organism>